<keyword evidence="2" id="KW-0732">Signal</keyword>
<sequence>MRTAARYCITAGVALGGVSVIVAAPAAPPLRDIQVPAVHLSGNSHENPDVNTPSVADLLQVMSGVEGPIVIQNITEPDGTAAHGGQPADVPGLSDLLNLGIDPAGGQPGKSFVDLTPPTAGDLTAPPASPPPPPGS</sequence>
<evidence type="ECO:0000313" key="4">
    <source>
        <dbReference type="Proteomes" id="UP001056610"/>
    </source>
</evidence>
<dbReference type="EMBL" id="CP097320">
    <property type="protein sequence ID" value="UQX10638.1"/>
    <property type="molecule type" value="Genomic_DNA"/>
</dbReference>
<name>A0ABY4QLG3_9MYCO</name>
<feature type="compositionally biased region" description="Pro residues" evidence="1">
    <location>
        <begin position="127"/>
        <end position="136"/>
    </location>
</feature>
<feature type="chain" id="PRO_5045621802" evidence="2">
    <location>
        <begin position="24"/>
        <end position="136"/>
    </location>
</feature>
<dbReference type="RefSeq" id="WP_219068854.1">
    <property type="nucleotide sequence ID" value="NZ_CAJUXY010000043.1"/>
</dbReference>
<evidence type="ECO:0000256" key="1">
    <source>
        <dbReference type="SAM" id="MobiDB-lite"/>
    </source>
</evidence>
<proteinExistence type="predicted"/>
<organism evidence="3 4">
    <name type="scientific">Candidatus Mycobacterium methanotrophicum</name>
    <dbReference type="NCBI Taxonomy" id="2943498"/>
    <lineage>
        <taxon>Bacteria</taxon>
        <taxon>Bacillati</taxon>
        <taxon>Actinomycetota</taxon>
        <taxon>Actinomycetes</taxon>
        <taxon>Mycobacteriales</taxon>
        <taxon>Mycobacteriaceae</taxon>
        <taxon>Mycobacterium</taxon>
    </lineage>
</organism>
<accession>A0ABY4QLG3</accession>
<protein>
    <submittedName>
        <fullName evidence="3">Uncharacterized protein</fullName>
    </submittedName>
</protein>
<feature type="region of interest" description="Disordered" evidence="1">
    <location>
        <begin position="76"/>
        <end position="136"/>
    </location>
</feature>
<evidence type="ECO:0000256" key="2">
    <source>
        <dbReference type="SAM" id="SignalP"/>
    </source>
</evidence>
<keyword evidence="4" id="KW-1185">Reference proteome</keyword>
<dbReference type="Proteomes" id="UP001056610">
    <property type="component" value="Chromosome"/>
</dbReference>
<reference evidence="3" key="1">
    <citation type="submission" date="2022-05" db="EMBL/GenBank/DDBJ databases">
        <title>A methanotrophic Mycobacterium dominates a cave microbial ecosystem.</title>
        <authorList>
            <person name="Van Spanning R.J.M."/>
            <person name="Guan Q."/>
            <person name="Melkonian C."/>
            <person name="Gallant J."/>
            <person name="Polerecky L."/>
            <person name="Flot J.-F."/>
            <person name="Brandt B.W."/>
            <person name="Braster M."/>
            <person name="Iturbe Espinoza P."/>
            <person name="Aerts J."/>
            <person name="Meima-Franke M."/>
            <person name="Piersma S.R."/>
            <person name="Bunduc C."/>
            <person name="Ummels R."/>
            <person name="Pain A."/>
            <person name="Fleming E.J."/>
            <person name="van der Wel N."/>
            <person name="Gherman V.D."/>
            <person name="Sarbu S.M."/>
            <person name="Bodelier P.L.E."/>
            <person name="Bitter W."/>
        </authorList>
    </citation>
    <scope>NUCLEOTIDE SEQUENCE</scope>
    <source>
        <strain evidence="3">Sulfur Cave</strain>
    </source>
</reference>
<evidence type="ECO:0000313" key="3">
    <source>
        <dbReference type="EMBL" id="UQX10638.1"/>
    </source>
</evidence>
<gene>
    <name evidence="3" type="ORF">M5I08_21895</name>
</gene>
<feature type="signal peptide" evidence="2">
    <location>
        <begin position="1"/>
        <end position="23"/>
    </location>
</feature>